<keyword evidence="9 17" id="KW-0675">Receptor</keyword>
<evidence type="ECO:0000256" key="13">
    <source>
        <dbReference type="SAM" id="MobiDB-lite"/>
    </source>
</evidence>
<sequence>MIQKTSMAAAIALALTPLSAGAQSVQTTITTQEMEQAQQRPEQILQDIHVRTTRSAGDRRQQAVTVTQSETEQIERAQTGRLADLFSMEPDLSVRAATPRFTAAGSAFGRAGQESINIRGLEDNQVLLMSDGVPLPNSFSFGAFSTGRGAYLNTDALKSVEVLRGPASMQHGSDGLAGAVSFRTIDPDDFISEKQRFGGFLRSGYSSLDRSWFSSGAVAWQAGETKNLIFVSRRTGHEVANQGDDASPDSRRTKPNPTDTSGRYLLAKSQWQFHPQQRFGITLEALRQEIDSNVLSGRATAPYRSNSVIGLTADDETRRDKIALEHRWQPAGLRWLQQADSRLSYQKSSARQFSLEDRYTDPDRVRDNHYENRGWHFSTTAQGEMASAPVSYGLDWSRTQVSALRDGVTPPTGETFPSKPFPDTQYTVAGAFWQGDWQAGTFRIQPGVRLDHYKLSPDAAGYSGKTVTLSDQAVSPRLGLVWQLQKAHQAYFQIAQGFRAPSPDQVNNGFSNPVMGYETRGNPDLRPETAHSLELGMRGQVKGLRYQWAMYRNTYDDFIKQQVTGGSGRPGDPMIFQYINLQQATIRGAELRLDWQIDPVWRLQGAWAQGRGETTQGSQRDPLETINPARLQTTLHYNQNALSGWLQIQHQRGKALSDIPVAATPAFAPGAFTTLDIGTAWKLAQGWTLQAQISNLTDRKYWRWADVRGVADSSTVKDAYTAPGRQFLLSLRYDFRSSHE</sequence>
<keyword evidence="8 11" id="KW-0472">Membrane</keyword>
<dbReference type="GO" id="GO:0015232">
    <property type="term" value="F:heme transmembrane transporter activity"/>
    <property type="evidence" value="ECO:0007669"/>
    <property type="project" value="InterPro"/>
</dbReference>
<feature type="domain" description="TonB-dependent receptor plug" evidence="16">
    <location>
        <begin position="60"/>
        <end position="179"/>
    </location>
</feature>
<dbReference type="RefSeq" id="WP_212687123.1">
    <property type="nucleotide sequence ID" value="NZ_JAGSPN010000003.1"/>
</dbReference>
<dbReference type="EMBL" id="JAGSPN010000003">
    <property type="protein sequence ID" value="MBR7781784.1"/>
    <property type="molecule type" value="Genomic_DNA"/>
</dbReference>
<dbReference type="AlphaFoldDB" id="A0A941DKM3"/>
<feature type="chain" id="PRO_5037934048" evidence="14">
    <location>
        <begin position="23"/>
        <end position="740"/>
    </location>
</feature>
<accession>A0A941DKM3</accession>
<organism evidence="17 18">
    <name type="scientific">Undibacterium luofuense</name>
    <dbReference type="NCBI Taxonomy" id="2828733"/>
    <lineage>
        <taxon>Bacteria</taxon>
        <taxon>Pseudomonadati</taxon>
        <taxon>Pseudomonadota</taxon>
        <taxon>Betaproteobacteria</taxon>
        <taxon>Burkholderiales</taxon>
        <taxon>Oxalobacteraceae</taxon>
        <taxon>Undibacterium</taxon>
    </lineage>
</organism>
<gene>
    <name evidence="17" type="ORF">KDM89_06505</name>
</gene>
<dbReference type="PANTHER" id="PTHR30069:SF29">
    <property type="entry name" value="HEMOGLOBIN AND HEMOGLOBIN-HAPTOGLOBIN-BINDING PROTEIN 1-RELATED"/>
    <property type="match status" value="1"/>
</dbReference>
<evidence type="ECO:0000256" key="7">
    <source>
        <dbReference type="ARBA" id="ARBA00023077"/>
    </source>
</evidence>
<evidence type="ECO:0000256" key="5">
    <source>
        <dbReference type="ARBA" id="ARBA00022692"/>
    </source>
</evidence>
<evidence type="ECO:0000256" key="3">
    <source>
        <dbReference type="ARBA" id="ARBA00022448"/>
    </source>
</evidence>
<keyword evidence="7 12" id="KW-0798">TonB box</keyword>
<keyword evidence="4 11" id="KW-1134">Transmembrane beta strand</keyword>
<keyword evidence="5 11" id="KW-0812">Transmembrane</keyword>
<proteinExistence type="inferred from homology"/>
<keyword evidence="10 11" id="KW-0998">Cell outer membrane</keyword>
<evidence type="ECO:0000256" key="11">
    <source>
        <dbReference type="PROSITE-ProRule" id="PRU01360"/>
    </source>
</evidence>
<keyword evidence="3 11" id="KW-0813">Transport</keyword>
<keyword evidence="18" id="KW-1185">Reference proteome</keyword>
<feature type="domain" description="TonB-dependent receptor-like beta-barrel" evidence="15">
    <location>
        <begin position="277"/>
        <end position="696"/>
    </location>
</feature>
<evidence type="ECO:0000256" key="2">
    <source>
        <dbReference type="ARBA" id="ARBA00009810"/>
    </source>
</evidence>
<evidence type="ECO:0000256" key="8">
    <source>
        <dbReference type="ARBA" id="ARBA00023136"/>
    </source>
</evidence>
<dbReference type="InterPro" id="IPR010949">
    <property type="entry name" value="TonB_Hb/transfer/lactofer_rcpt"/>
</dbReference>
<dbReference type="Gene3D" id="2.40.170.20">
    <property type="entry name" value="TonB-dependent receptor, beta-barrel domain"/>
    <property type="match status" value="1"/>
</dbReference>
<dbReference type="InterPro" id="IPR039426">
    <property type="entry name" value="TonB-dep_rcpt-like"/>
</dbReference>
<keyword evidence="6 14" id="KW-0732">Signal</keyword>
<feature type="region of interest" description="Disordered" evidence="13">
    <location>
        <begin position="239"/>
        <end position="261"/>
    </location>
</feature>
<evidence type="ECO:0000256" key="10">
    <source>
        <dbReference type="ARBA" id="ARBA00023237"/>
    </source>
</evidence>
<evidence type="ECO:0000256" key="6">
    <source>
        <dbReference type="ARBA" id="ARBA00022729"/>
    </source>
</evidence>
<evidence type="ECO:0000259" key="15">
    <source>
        <dbReference type="Pfam" id="PF00593"/>
    </source>
</evidence>
<dbReference type="PROSITE" id="PS52016">
    <property type="entry name" value="TONB_DEPENDENT_REC_3"/>
    <property type="match status" value="1"/>
</dbReference>
<dbReference type="InterPro" id="IPR011276">
    <property type="entry name" value="TonB_haem/Hb_rcpt"/>
</dbReference>
<dbReference type="SUPFAM" id="SSF56935">
    <property type="entry name" value="Porins"/>
    <property type="match status" value="1"/>
</dbReference>
<comment type="subcellular location">
    <subcellularLocation>
        <location evidence="1 11">Cell outer membrane</location>
        <topology evidence="1 11">Multi-pass membrane protein</topology>
    </subcellularLocation>
</comment>
<dbReference type="GO" id="GO:0009279">
    <property type="term" value="C:cell outer membrane"/>
    <property type="evidence" value="ECO:0007669"/>
    <property type="project" value="UniProtKB-SubCell"/>
</dbReference>
<dbReference type="GO" id="GO:0015344">
    <property type="term" value="F:siderophore uptake transmembrane transporter activity"/>
    <property type="evidence" value="ECO:0007669"/>
    <property type="project" value="TreeGrafter"/>
</dbReference>
<dbReference type="Pfam" id="PF00593">
    <property type="entry name" value="TonB_dep_Rec_b-barrel"/>
    <property type="match status" value="1"/>
</dbReference>
<dbReference type="GO" id="GO:0044718">
    <property type="term" value="P:siderophore transmembrane transport"/>
    <property type="evidence" value="ECO:0007669"/>
    <property type="project" value="TreeGrafter"/>
</dbReference>
<dbReference type="Gene3D" id="2.170.130.10">
    <property type="entry name" value="TonB-dependent receptor, plug domain"/>
    <property type="match status" value="1"/>
</dbReference>
<evidence type="ECO:0000259" key="16">
    <source>
        <dbReference type="Pfam" id="PF07715"/>
    </source>
</evidence>
<evidence type="ECO:0000256" key="1">
    <source>
        <dbReference type="ARBA" id="ARBA00004571"/>
    </source>
</evidence>
<dbReference type="NCBIfam" id="TIGR01786">
    <property type="entry name" value="TonB-hemlactrns"/>
    <property type="match status" value="1"/>
</dbReference>
<dbReference type="InterPro" id="IPR037066">
    <property type="entry name" value="Plug_dom_sf"/>
</dbReference>
<feature type="signal peptide" evidence="14">
    <location>
        <begin position="1"/>
        <end position="22"/>
    </location>
</feature>
<evidence type="ECO:0000256" key="14">
    <source>
        <dbReference type="SAM" id="SignalP"/>
    </source>
</evidence>
<dbReference type="InterPro" id="IPR012910">
    <property type="entry name" value="Plug_dom"/>
</dbReference>
<evidence type="ECO:0000256" key="12">
    <source>
        <dbReference type="RuleBase" id="RU003357"/>
    </source>
</evidence>
<dbReference type="InterPro" id="IPR036942">
    <property type="entry name" value="Beta-barrel_TonB_sf"/>
</dbReference>
<dbReference type="PANTHER" id="PTHR30069">
    <property type="entry name" value="TONB-DEPENDENT OUTER MEMBRANE RECEPTOR"/>
    <property type="match status" value="1"/>
</dbReference>
<dbReference type="CDD" id="cd01347">
    <property type="entry name" value="ligand_gated_channel"/>
    <property type="match status" value="1"/>
</dbReference>
<dbReference type="NCBIfam" id="TIGR01785">
    <property type="entry name" value="TonB-hemin"/>
    <property type="match status" value="1"/>
</dbReference>
<evidence type="ECO:0000256" key="9">
    <source>
        <dbReference type="ARBA" id="ARBA00023170"/>
    </source>
</evidence>
<evidence type="ECO:0000256" key="4">
    <source>
        <dbReference type="ARBA" id="ARBA00022452"/>
    </source>
</evidence>
<dbReference type="Pfam" id="PF07715">
    <property type="entry name" value="Plug"/>
    <property type="match status" value="1"/>
</dbReference>
<comment type="similarity">
    <text evidence="2 11 12">Belongs to the TonB-dependent receptor family.</text>
</comment>
<name>A0A941DKM3_9BURK</name>
<comment type="caution">
    <text evidence="17">The sequence shown here is derived from an EMBL/GenBank/DDBJ whole genome shotgun (WGS) entry which is preliminary data.</text>
</comment>
<protein>
    <submittedName>
        <fullName evidence="17">TonB-dependent hemoglobin/transferrin/lactoferrin family receptor</fullName>
    </submittedName>
</protein>
<evidence type="ECO:0000313" key="18">
    <source>
        <dbReference type="Proteomes" id="UP000680067"/>
    </source>
</evidence>
<reference evidence="17" key="1">
    <citation type="submission" date="2021-04" db="EMBL/GenBank/DDBJ databases">
        <title>novel species isolated from subtropical streams in China.</title>
        <authorList>
            <person name="Lu H."/>
        </authorList>
    </citation>
    <scope>NUCLEOTIDE SEQUENCE</scope>
    <source>
        <strain evidence="17">LFS511W</strain>
    </source>
</reference>
<evidence type="ECO:0000313" key="17">
    <source>
        <dbReference type="EMBL" id="MBR7781784.1"/>
    </source>
</evidence>
<dbReference type="Proteomes" id="UP000680067">
    <property type="component" value="Unassembled WGS sequence"/>
</dbReference>
<dbReference type="InterPro" id="IPR000531">
    <property type="entry name" value="Beta-barrel_TonB"/>
</dbReference>